<dbReference type="InterPro" id="IPR013611">
    <property type="entry name" value="Transp-assoc_OB_typ2"/>
</dbReference>
<feature type="domain" description="ABC transporter" evidence="5">
    <location>
        <begin position="2"/>
        <end position="232"/>
    </location>
</feature>
<evidence type="ECO:0000256" key="2">
    <source>
        <dbReference type="ARBA" id="ARBA00022448"/>
    </source>
</evidence>
<dbReference type="InterPro" id="IPR003439">
    <property type="entry name" value="ABC_transporter-like_ATP-bd"/>
</dbReference>
<dbReference type="PROSITE" id="PS00211">
    <property type="entry name" value="ABC_TRANSPORTER_1"/>
    <property type="match status" value="1"/>
</dbReference>
<dbReference type="InterPro" id="IPR003593">
    <property type="entry name" value="AAA+_ATPase"/>
</dbReference>
<dbReference type="InterPro" id="IPR008995">
    <property type="entry name" value="Mo/tungstate-bd_C_term_dom"/>
</dbReference>
<comment type="similarity">
    <text evidence="1">Belongs to the ABC transporter superfamily.</text>
</comment>
<keyword evidence="4 6" id="KW-0067">ATP-binding</keyword>
<evidence type="ECO:0000256" key="1">
    <source>
        <dbReference type="ARBA" id="ARBA00005417"/>
    </source>
</evidence>
<dbReference type="InterPro" id="IPR027417">
    <property type="entry name" value="P-loop_NTPase"/>
</dbReference>
<accession>A0ABY8IRS0</accession>
<gene>
    <name evidence="6" type="ORF">PR018_24915</name>
</gene>
<keyword evidence="7" id="KW-1185">Reference proteome</keyword>
<evidence type="ECO:0000256" key="4">
    <source>
        <dbReference type="ARBA" id="ARBA00022840"/>
    </source>
</evidence>
<keyword evidence="2" id="KW-0813">Transport</keyword>
<dbReference type="PROSITE" id="PS50893">
    <property type="entry name" value="ABC_TRANSPORTER_2"/>
    <property type="match status" value="1"/>
</dbReference>
<evidence type="ECO:0000256" key="3">
    <source>
        <dbReference type="ARBA" id="ARBA00022741"/>
    </source>
</evidence>
<dbReference type="SMART" id="SM00382">
    <property type="entry name" value="AAA"/>
    <property type="match status" value="1"/>
</dbReference>
<dbReference type="RefSeq" id="WP_161991011.1">
    <property type="nucleotide sequence ID" value="NZ_CP117269.1"/>
</dbReference>
<organism evidence="6 7">
    <name type="scientific">Rhizobium rhododendri</name>
    <dbReference type="NCBI Taxonomy" id="2506430"/>
    <lineage>
        <taxon>Bacteria</taxon>
        <taxon>Pseudomonadati</taxon>
        <taxon>Pseudomonadota</taxon>
        <taxon>Alphaproteobacteria</taxon>
        <taxon>Hyphomicrobiales</taxon>
        <taxon>Rhizobiaceae</taxon>
        <taxon>Rhizobium/Agrobacterium group</taxon>
        <taxon>Rhizobium</taxon>
    </lineage>
</organism>
<reference evidence="6" key="2">
    <citation type="journal article" date="2023" name="MicrobiologyOpen">
        <title>Genomics of the tumorigenes clade of the family Rhizobiaceae and description of Rhizobium rhododendri sp. nov.</title>
        <authorList>
            <person name="Kuzmanovic N."/>
            <person name="diCenzo G.C."/>
            <person name="Bunk B."/>
            <person name="Sproeer C."/>
            <person name="Fruehling A."/>
            <person name="Neumann-Schaal M."/>
            <person name="Overmann J."/>
            <person name="Smalla K."/>
        </authorList>
    </citation>
    <scope>NUCLEOTIDE SEQUENCE</scope>
    <source>
        <strain evidence="6">Rho-6.2</strain>
        <plasmid evidence="6">pTi6.2</plasmid>
    </source>
</reference>
<dbReference type="InterPro" id="IPR050093">
    <property type="entry name" value="ABC_SmlMolc_Importer"/>
</dbReference>
<dbReference type="EMBL" id="CP117269">
    <property type="protein sequence ID" value="WFS26274.1"/>
    <property type="molecule type" value="Genomic_DNA"/>
</dbReference>
<name>A0ABY8IRS0_9HYPH</name>
<keyword evidence="3" id="KW-0547">Nucleotide-binding</keyword>
<geneLocation type="plasmid" evidence="6 7">
    <name>pTi6.2</name>
</geneLocation>
<dbReference type="InterPro" id="IPR017871">
    <property type="entry name" value="ABC_transporter-like_CS"/>
</dbReference>
<evidence type="ECO:0000259" key="5">
    <source>
        <dbReference type="PROSITE" id="PS50893"/>
    </source>
</evidence>
<proteinExistence type="inferred from homology"/>
<dbReference type="PANTHER" id="PTHR42781">
    <property type="entry name" value="SPERMIDINE/PUTRESCINE IMPORT ATP-BINDING PROTEIN POTA"/>
    <property type="match status" value="1"/>
</dbReference>
<dbReference type="SUPFAM" id="SSF52540">
    <property type="entry name" value="P-loop containing nucleoside triphosphate hydrolases"/>
    <property type="match status" value="1"/>
</dbReference>
<dbReference type="GO" id="GO:0005524">
    <property type="term" value="F:ATP binding"/>
    <property type="evidence" value="ECO:0007669"/>
    <property type="project" value="UniProtKB-KW"/>
</dbReference>
<keyword evidence="6" id="KW-0614">Plasmid</keyword>
<dbReference type="Pfam" id="PF00005">
    <property type="entry name" value="ABC_tran"/>
    <property type="match status" value="1"/>
</dbReference>
<protein>
    <submittedName>
        <fullName evidence="6">ABC transporter ATP-binding protein</fullName>
    </submittedName>
</protein>
<evidence type="ECO:0000313" key="7">
    <source>
        <dbReference type="Proteomes" id="UP000318939"/>
    </source>
</evidence>
<dbReference type="Pfam" id="PF08402">
    <property type="entry name" value="TOBE_2"/>
    <property type="match status" value="1"/>
</dbReference>
<reference evidence="6" key="1">
    <citation type="journal article" date="2019" name="Phytopathology">
        <title>A Novel Group of Rhizobium tumorigenes-Like Agrobacteria Associated with Crown Gall Disease of Rhododendron and Blueberry.</title>
        <authorList>
            <person name="Kuzmanovic N."/>
            <person name="Behrens P."/>
            <person name="Idczak E."/>
            <person name="Wagner S."/>
            <person name="Gotz M."/>
            <person name="Sproer C."/>
            <person name="Bunk B."/>
            <person name="Overmann J."/>
            <person name="Smalla K."/>
        </authorList>
    </citation>
    <scope>NUCLEOTIDE SEQUENCE</scope>
    <source>
        <strain evidence="6">Rho-6.2</strain>
    </source>
</reference>
<sequence length="333" mass="36381">MIRFEQVDIAYDGKLVVPNLNLSIKEGEFFTLLGPSGCGKSTILRCLAGFVPITKGRIMLGDSDISRIEAERRGVGIVFQNYALFPHLTIAENVAFGLRASGASKADVAGKVAHMLERTGISELAKERPAELSGGQQQRVAISRSLVMGPKILLMDEPLSNLDVKLRVSMRDEIKRLQQHIGFTTIYVTHDQEEALSLSDRIAVLNSGSVEQIGSPEAIYNKPETEFVCHFIGEANRMTPAMLAEIRADGGDAPAFVRPEDMSIGSENPNNYRIIATVANSVFLGALVRYRMQAADGHFDLVMSGTEERLPVGSQHAVSFQQNALLRPARRAS</sequence>
<dbReference type="SUPFAM" id="SSF50331">
    <property type="entry name" value="MOP-like"/>
    <property type="match status" value="1"/>
</dbReference>
<dbReference type="Proteomes" id="UP000318939">
    <property type="component" value="Plasmid pTi6.2"/>
</dbReference>
<dbReference type="PANTHER" id="PTHR42781:SF4">
    <property type="entry name" value="SPERMIDINE_PUTRESCINE IMPORT ATP-BINDING PROTEIN POTA"/>
    <property type="match status" value="1"/>
</dbReference>
<dbReference type="Gene3D" id="3.40.50.300">
    <property type="entry name" value="P-loop containing nucleotide triphosphate hydrolases"/>
    <property type="match status" value="1"/>
</dbReference>
<evidence type="ECO:0000313" key="6">
    <source>
        <dbReference type="EMBL" id="WFS26274.1"/>
    </source>
</evidence>